<dbReference type="AlphaFoldDB" id="A0A9D9N3U3"/>
<sequence>MMGNNGFWGKAVGFVGLLLLAATSCGPKRIYAEAEDLPVAGWHQDSLVVFQTDLKQVEKPLDVVIFIRHTTDYPYQNFWLFVQEQMAGGELKSDTIECYLADNRGRWLGNGIGAIKEMPILYHTNVLMPDTGLYKIAIRQGMRSEILKGITNVGIELRESGNGEK</sequence>
<dbReference type="EMBL" id="JADIMG010000042">
    <property type="protein sequence ID" value="MBO8459481.1"/>
    <property type="molecule type" value="Genomic_DNA"/>
</dbReference>
<proteinExistence type="predicted"/>
<dbReference type="NCBIfam" id="TIGR03511">
    <property type="entry name" value="GldH_lipo"/>
    <property type="match status" value="1"/>
</dbReference>
<protein>
    <submittedName>
        <fullName evidence="1">Gliding motility lipoprotein GldH</fullName>
    </submittedName>
</protein>
<evidence type="ECO:0000313" key="1">
    <source>
        <dbReference type="EMBL" id="MBO8459481.1"/>
    </source>
</evidence>
<name>A0A9D9N3U3_9BACT</name>
<dbReference type="InterPro" id="IPR020018">
    <property type="entry name" value="Motility-assoc_lipoprot_GldH"/>
</dbReference>
<evidence type="ECO:0000313" key="2">
    <source>
        <dbReference type="Proteomes" id="UP000823641"/>
    </source>
</evidence>
<accession>A0A9D9N3U3</accession>
<reference evidence="1" key="1">
    <citation type="submission" date="2020-10" db="EMBL/GenBank/DDBJ databases">
        <authorList>
            <person name="Gilroy R."/>
        </authorList>
    </citation>
    <scope>NUCLEOTIDE SEQUENCE</scope>
    <source>
        <strain evidence="1">G3-3990</strain>
    </source>
</reference>
<dbReference type="Pfam" id="PF14109">
    <property type="entry name" value="GldH_lipo"/>
    <property type="match status" value="1"/>
</dbReference>
<comment type="caution">
    <text evidence="1">The sequence shown here is derived from an EMBL/GenBank/DDBJ whole genome shotgun (WGS) entry which is preliminary data.</text>
</comment>
<gene>
    <name evidence="1" type="ORF">IAA73_04005</name>
</gene>
<reference evidence="1" key="2">
    <citation type="journal article" date="2021" name="PeerJ">
        <title>Extensive microbial diversity within the chicken gut microbiome revealed by metagenomics and culture.</title>
        <authorList>
            <person name="Gilroy R."/>
            <person name="Ravi A."/>
            <person name="Getino M."/>
            <person name="Pursley I."/>
            <person name="Horton D.L."/>
            <person name="Alikhan N.F."/>
            <person name="Baker D."/>
            <person name="Gharbi K."/>
            <person name="Hall N."/>
            <person name="Watson M."/>
            <person name="Adriaenssens E.M."/>
            <person name="Foster-Nyarko E."/>
            <person name="Jarju S."/>
            <person name="Secka A."/>
            <person name="Antonio M."/>
            <person name="Oren A."/>
            <person name="Chaudhuri R.R."/>
            <person name="La Ragione R."/>
            <person name="Hildebrand F."/>
            <person name="Pallen M.J."/>
        </authorList>
    </citation>
    <scope>NUCLEOTIDE SEQUENCE</scope>
    <source>
        <strain evidence="1">G3-3990</strain>
    </source>
</reference>
<dbReference type="Proteomes" id="UP000823641">
    <property type="component" value="Unassembled WGS sequence"/>
</dbReference>
<organism evidence="1 2">
    <name type="scientific">Candidatus Gallipaludibacter merdavium</name>
    <dbReference type="NCBI Taxonomy" id="2840839"/>
    <lineage>
        <taxon>Bacteria</taxon>
        <taxon>Pseudomonadati</taxon>
        <taxon>Bacteroidota</taxon>
        <taxon>Bacteroidia</taxon>
        <taxon>Bacteroidales</taxon>
        <taxon>Candidatus Gallipaludibacter</taxon>
    </lineage>
</organism>
<keyword evidence="1" id="KW-0449">Lipoprotein</keyword>